<sequence length="86" mass="9432">MMKKLEATGSLASRQKSERPSTAAAVPTTVEQTVQFMSCGCCTWILQCSRSFEADRTVVGKYLESTADNFATISLQVATQPRTDTY</sequence>
<accession>A0A8X6JXC5</accession>
<evidence type="ECO:0000313" key="2">
    <source>
        <dbReference type="EMBL" id="GFR21351.1"/>
    </source>
</evidence>
<reference evidence="2" key="1">
    <citation type="submission" date="2020-07" db="EMBL/GenBank/DDBJ databases">
        <title>Multicomponent nature underlies the extraordinary mechanical properties of spider dragline silk.</title>
        <authorList>
            <person name="Kono N."/>
            <person name="Nakamura H."/>
            <person name="Mori M."/>
            <person name="Yoshida Y."/>
            <person name="Ohtoshi R."/>
            <person name="Malay A.D."/>
            <person name="Moran D.A.P."/>
            <person name="Tomita M."/>
            <person name="Numata K."/>
            <person name="Arakawa K."/>
        </authorList>
    </citation>
    <scope>NUCLEOTIDE SEQUENCE</scope>
</reference>
<proteinExistence type="predicted"/>
<gene>
    <name evidence="2" type="ORF">TNCT_399521</name>
</gene>
<feature type="region of interest" description="Disordered" evidence="1">
    <location>
        <begin position="1"/>
        <end position="26"/>
    </location>
</feature>
<evidence type="ECO:0000256" key="1">
    <source>
        <dbReference type="SAM" id="MobiDB-lite"/>
    </source>
</evidence>
<protein>
    <submittedName>
        <fullName evidence="2">Uncharacterized protein</fullName>
    </submittedName>
</protein>
<dbReference type="AlphaFoldDB" id="A0A8X6JXC5"/>
<keyword evidence="3" id="KW-1185">Reference proteome</keyword>
<dbReference type="EMBL" id="BMAO01008162">
    <property type="protein sequence ID" value="GFR21351.1"/>
    <property type="molecule type" value="Genomic_DNA"/>
</dbReference>
<organism evidence="2 3">
    <name type="scientific">Trichonephila clavata</name>
    <name type="common">Joro spider</name>
    <name type="synonym">Nephila clavata</name>
    <dbReference type="NCBI Taxonomy" id="2740835"/>
    <lineage>
        <taxon>Eukaryota</taxon>
        <taxon>Metazoa</taxon>
        <taxon>Ecdysozoa</taxon>
        <taxon>Arthropoda</taxon>
        <taxon>Chelicerata</taxon>
        <taxon>Arachnida</taxon>
        <taxon>Araneae</taxon>
        <taxon>Araneomorphae</taxon>
        <taxon>Entelegynae</taxon>
        <taxon>Araneoidea</taxon>
        <taxon>Nephilidae</taxon>
        <taxon>Trichonephila</taxon>
    </lineage>
</organism>
<comment type="caution">
    <text evidence="2">The sequence shown here is derived from an EMBL/GenBank/DDBJ whole genome shotgun (WGS) entry which is preliminary data.</text>
</comment>
<evidence type="ECO:0000313" key="3">
    <source>
        <dbReference type="Proteomes" id="UP000887116"/>
    </source>
</evidence>
<dbReference type="OrthoDB" id="6435345at2759"/>
<name>A0A8X6JXC5_TRICU</name>
<dbReference type="Proteomes" id="UP000887116">
    <property type="component" value="Unassembled WGS sequence"/>
</dbReference>